<comment type="caution">
    <text evidence="1">The sequence shown here is derived from an EMBL/GenBank/DDBJ whole genome shotgun (WGS) entry which is preliminary data.</text>
</comment>
<evidence type="ECO:0000313" key="1">
    <source>
        <dbReference type="EMBL" id="CAG8723535.1"/>
    </source>
</evidence>
<feature type="non-terminal residue" evidence="1">
    <location>
        <position position="1"/>
    </location>
</feature>
<gene>
    <name evidence="1" type="ORF">DHETER_LOCUS12973</name>
</gene>
<keyword evidence="2" id="KW-1185">Reference proteome</keyword>
<sequence length="149" mass="16821">PAERTSELISDKIYYFGGYGINGAMNDFFYIDLTQPFYSFSPPYQFITYLDFRGGASASSDTNNIYVFGGYSSTGSPSRELYIIQSLSTDPVINYIQDTNSTPPMRKWHTSVIDHANKKMPEKPKRILCNSCIQGNRKFTGKDTSVIFS</sequence>
<protein>
    <submittedName>
        <fullName evidence="1">7873_t:CDS:1</fullName>
    </submittedName>
</protein>
<evidence type="ECO:0000313" key="2">
    <source>
        <dbReference type="Proteomes" id="UP000789702"/>
    </source>
</evidence>
<dbReference type="EMBL" id="CAJVPU010033847">
    <property type="protein sequence ID" value="CAG8723535.1"/>
    <property type="molecule type" value="Genomic_DNA"/>
</dbReference>
<dbReference type="Proteomes" id="UP000789702">
    <property type="component" value="Unassembled WGS sequence"/>
</dbReference>
<proteinExistence type="predicted"/>
<name>A0ACA9PUR1_9GLOM</name>
<reference evidence="1" key="1">
    <citation type="submission" date="2021-06" db="EMBL/GenBank/DDBJ databases">
        <authorList>
            <person name="Kallberg Y."/>
            <person name="Tangrot J."/>
            <person name="Rosling A."/>
        </authorList>
    </citation>
    <scope>NUCLEOTIDE SEQUENCE</scope>
    <source>
        <strain evidence="1">IL203A</strain>
    </source>
</reference>
<accession>A0ACA9PUR1</accession>
<organism evidence="1 2">
    <name type="scientific">Dentiscutata heterogama</name>
    <dbReference type="NCBI Taxonomy" id="1316150"/>
    <lineage>
        <taxon>Eukaryota</taxon>
        <taxon>Fungi</taxon>
        <taxon>Fungi incertae sedis</taxon>
        <taxon>Mucoromycota</taxon>
        <taxon>Glomeromycotina</taxon>
        <taxon>Glomeromycetes</taxon>
        <taxon>Diversisporales</taxon>
        <taxon>Gigasporaceae</taxon>
        <taxon>Dentiscutata</taxon>
    </lineage>
</organism>